<dbReference type="Gene3D" id="3.60.21.10">
    <property type="match status" value="1"/>
</dbReference>
<evidence type="ECO:0000313" key="3">
    <source>
        <dbReference type="Proteomes" id="UP000184423"/>
    </source>
</evidence>
<dbReference type="PANTHER" id="PTHR30337">
    <property type="entry name" value="COMPONENT OF ATP-DEPENDENT DSDNA EXONUCLEASE"/>
    <property type="match status" value="1"/>
</dbReference>
<protein>
    <submittedName>
        <fullName evidence="2">DNA repair exonuclease SbcCD nuclease subunit</fullName>
    </submittedName>
</protein>
<name>A0A1M4SP51_9CLOT</name>
<dbReference type="SUPFAM" id="SSF56300">
    <property type="entry name" value="Metallo-dependent phosphatases"/>
    <property type="match status" value="1"/>
</dbReference>
<keyword evidence="2" id="KW-0378">Hydrolase</keyword>
<dbReference type="Proteomes" id="UP000184423">
    <property type="component" value="Unassembled WGS sequence"/>
</dbReference>
<proteinExistence type="predicted"/>
<keyword evidence="2" id="KW-0540">Nuclease</keyword>
<dbReference type="EMBL" id="FQVG01000002">
    <property type="protein sequence ID" value="SHE33981.1"/>
    <property type="molecule type" value="Genomic_DNA"/>
</dbReference>
<keyword evidence="2" id="KW-0269">Exonuclease</keyword>
<dbReference type="GO" id="GO:0004527">
    <property type="term" value="F:exonuclease activity"/>
    <property type="evidence" value="ECO:0007669"/>
    <property type="project" value="UniProtKB-KW"/>
</dbReference>
<evidence type="ECO:0000259" key="1">
    <source>
        <dbReference type="Pfam" id="PF00149"/>
    </source>
</evidence>
<feature type="domain" description="Calcineurin-like phosphoesterase" evidence="1">
    <location>
        <begin position="1"/>
        <end position="196"/>
    </location>
</feature>
<dbReference type="AlphaFoldDB" id="A0A1M4SP51"/>
<dbReference type="InterPro" id="IPR029052">
    <property type="entry name" value="Metallo-depent_PP-like"/>
</dbReference>
<organism evidence="2 3">
    <name type="scientific">Caloramator proteoclasticus DSM 10124</name>
    <dbReference type="NCBI Taxonomy" id="1121262"/>
    <lineage>
        <taxon>Bacteria</taxon>
        <taxon>Bacillati</taxon>
        <taxon>Bacillota</taxon>
        <taxon>Clostridia</taxon>
        <taxon>Eubacteriales</taxon>
        <taxon>Clostridiaceae</taxon>
        <taxon>Caloramator</taxon>
    </lineage>
</organism>
<reference evidence="3" key="1">
    <citation type="submission" date="2016-11" db="EMBL/GenBank/DDBJ databases">
        <authorList>
            <person name="Varghese N."/>
            <person name="Submissions S."/>
        </authorList>
    </citation>
    <scope>NUCLEOTIDE SEQUENCE [LARGE SCALE GENOMIC DNA]</scope>
    <source>
        <strain evidence="3">DSM 10124</strain>
    </source>
</reference>
<dbReference type="InterPro" id="IPR004843">
    <property type="entry name" value="Calcineurin-like_PHP"/>
</dbReference>
<dbReference type="Pfam" id="PF00149">
    <property type="entry name" value="Metallophos"/>
    <property type="match status" value="1"/>
</dbReference>
<accession>A0A1M4SP51</accession>
<keyword evidence="3" id="KW-1185">Reference proteome</keyword>
<sequence>MKFLFFTDTHIRGTNPRARLDDFEKTLYNKFEELLSYVRLNNIDYVLFGGDLLDRPDVSLSVMQKFIDVLNKFPKPIYMVLGNHDIYGQNPNTVNRTIIGILETLGIVWILDDKPVELNDGKVKIKITGSSFTYDIDVDSSKSKYITNKGECDYLIHIAHGMLMEKPFIKEVPHTTIDEIIQRTEADITLCGHYHTGYGIIKIENKYIVNPGAIVRINNSIAEIKRQPSFAVIDINENISVYIEKLKSAPRGEDILDRSFIKIQEQREILFNNIIQTVNTYGEFEMLSINQIVEEVAKKESIPDEIKKEVLDRLTRAHIILSKEVVD</sequence>
<dbReference type="InterPro" id="IPR050535">
    <property type="entry name" value="DNA_Repair-Maintenance_Comp"/>
</dbReference>
<dbReference type="RefSeq" id="WP_073247627.1">
    <property type="nucleotide sequence ID" value="NZ_FQVG01000002.1"/>
</dbReference>
<dbReference type="PANTHER" id="PTHR30337:SF0">
    <property type="entry name" value="NUCLEASE SBCCD SUBUNIT D"/>
    <property type="match status" value="1"/>
</dbReference>
<gene>
    <name evidence="2" type="ORF">SAMN02746091_00187</name>
</gene>
<evidence type="ECO:0000313" key="2">
    <source>
        <dbReference type="EMBL" id="SHE33981.1"/>
    </source>
</evidence>